<comment type="caution">
    <text evidence="1">The sequence shown here is derived from an EMBL/GenBank/DDBJ whole genome shotgun (WGS) entry which is preliminary data.</text>
</comment>
<evidence type="ECO:0000313" key="1">
    <source>
        <dbReference type="EMBL" id="KAJ3548347.1"/>
    </source>
</evidence>
<sequence>MDSLIFRALMLLNSPQDSGEEVQVGSSHITINIDHAGFEEDIIRVEGREQPQMSNKPTVQLFKSFNKLKSSPEQADDSATGFRGATFQWRGADPKPWCILEAYHFFDPTYSKQRISRAIRYARNELAELAGRSRPLWTRTVRRLRLESELDGMLRASIACETYAAKVVASETRQNSLSPLASTERFVTEFRQLGELYRAQRTRRNLEQIFMLQLHHANLNLFSDFLQRFATDYAAPRMVMFDPQQAELRRWNLKAIVTDSRLYRQFTSLGAELTATTESLLDLVLALEDNTKENGSSLAVLGAEIRGCNKDITMRLSRMSGDLDHHLQLLNLSRDMNQSGNVQVLTLLATIFLPLSLSAGVLSMQSRFKDLGDLLYDFFGVVVLLAAVVALLLVAMFVLSSAREMESRLWRYRLYKVYLRPILLATMAAIDVVLGAKILGYGIVAAIGAPVVITVVVLVVRWISGLMGQAVDKVPRWQIGRQKDNKNDIEGDLGCEPKGKEAAVSRSNDPGVKIQAELLGSNGQDTRA</sequence>
<protein>
    <submittedName>
        <fullName evidence="1">Uncharacterized protein</fullName>
    </submittedName>
</protein>
<organism evidence="1 2">
    <name type="scientific">Fusarium decemcellulare</name>
    <dbReference type="NCBI Taxonomy" id="57161"/>
    <lineage>
        <taxon>Eukaryota</taxon>
        <taxon>Fungi</taxon>
        <taxon>Dikarya</taxon>
        <taxon>Ascomycota</taxon>
        <taxon>Pezizomycotina</taxon>
        <taxon>Sordariomycetes</taxon>
        <taxon>Hypocreomycetidae</taxon>
        <taxon>Hypocreales</taxon>
        <taxon>Nectriaceae</taxon>
        <taxon>Fusarium</taxon>
        <taxon>Fusarium decemcellulare species complex</taxon>
    </lineage>
</organism>
<gene>
    <name evidence="1" type="ORF">NM208_g1048</name>
</gene>
<dbReference type="EMBL" id="JANRMS010000051">
    <property type="protein sequence ID" value="KAJ3548347.1"/>
    <property type="molecule type" value="Genomic_DNA"/>
</dbReference>
<proteinExistence type="predicted"/>
<evidence type="ECO:0000313" key="2">
    <source>
        <dbReference type="Proteomes" id="UP001148629"/>
    </source>
</evidence>
<keyword evidence="2" id="KW-1185">Reference proteome</keyword>
<accession>A0ACC1SXH5</accession>
<name>A0ACC1SXH5_9HYPO</name>
<reference evidence="1" key="1">
    <citation type="submission" date="2022-08" db="EMBL/GenBank/DDBJ databases">
        <title>Genome Sequence of Fusarium decemcellulare.</title>
        <authorList>
            <person name="Buettner E."/>
        </authorList>
    </citation>
    <scope>NUCLEOTIDE SEQUENCE</scope>
    <source>
        <strain evidence="1">Babe19</strain>
    </source>
</reference>
<dbReference type="Proteomes" id="UP001148629">
    <property type="component" value="Unassembled WGS sequence"/>
</dbReference>